<dbReference type="PROSITE" id="PS51186">
    <property type="entry name" value="GNAT"/>
    <property type="match status" value="1"/>
</dbReference>
<evidence type="ECO:0000256" key="2">
    <source>
        <dbReference type="ARBA" id="ARBA00023235"/>
    </source>
</evidence>
<dbReference type="EMBL" id="HBIN01018078">
    <property type="protein sequence ID" value="CAE0443737.1"/>
    <property type="molecule type" value="Transcribed_RNA"/>
</dbReference>
<sequence length="473" mass="52941">MSELDLSKLRFRWIAASDVDECYSIERLSYPADEAASLQSLRYRQGNAGDYFLGAYSSSGQILGFVCGTLCKKFDHDTMSVHDSMAHILAIHSVVITPEARRKGIANAMLCSYIRHMTYDSQYSHVTELMLICKQNLLRFYIGCGFVVTGLSDISHGATPWIECEMDLCERRKPKFWVVDAFTETTGGGNPAAVVITVNKTLYENRQWSQTVAAEFNLSETVFVSERESIDNDNESGFQEEKDFDLKYFSPTVEIQFCGHATLAAAYTLFVKSYVDTKKRIIFHISNMSPLIATMSQGKIVLDFPLQRPRHIDDLDRLKKLEDWIEACAGVPKQDILRICDTEIKDLLVEISIDAFRKIEPKFSVMKRGDVGRGIIIACAGDVRNKSMAGIPNEADFSSRFFAPGVGIDEDPVTGSAHCTLAPYFAERLHKTSLVAWQDSRRGGSMFIDVQKERNRVTITAAAVISSQGTLCI</sequence>
<dbReference type="NCBIfam" id="TIGR00654">
    <property type="entry name" value="PhzF_family"/>
    <property type="match status" value="1"/>
</dbReference>
<evidence type="ECO:0000256" key="1">
    <source>
        <dbReference type="ARBA" id="ARBA00008270"/>
    </source>
</evidence>
<name>A0A7S3PM03_9STRA</name>
<dbReference type="AlphaFoldDB" id="A0A7S3PM03"/>
<dbReference type="InterPro" id="IPR000182">
    <property type="entry name" value="GNAT_dom"/>
</dbReference>
<organism evidence="4">
    <name type="scientific">Aplanochytrium stocchinoi</name>
    <dbReference type="NCBI Taxonomy" id="215587"/>
    <lineage>
        <taxon>Eukaryota</taxon>
        <taxon>Sar</taxon>
        <taxon>Stramenopiles</taxon>
        <taxon>Bigyra</taxon>
        <taxon>Labyrinthulomycetes</taxon>
        <taxon>Thraustochytrida</taxon>
        <taxon>Thraustochytriidae</taxon>
        <taxon>Aplanochytrium</taxon>
    </lineage>
</organism>
<keyword evidence="2" id="KW-0413">Isomerase</keyword>
<dbReference type="Gene3D" id="3.10.310.10">
    <property type="entry name" value="Diaminopimelate Epimerase, Chain A, domain 1"/>
    <property type="match status" value="2"/>
</dbReference>
<dbReference type="InterPro" id="IPR003719">
    <property type="entry name" value="Phenazine_PhzF-like"/>
</dbReference>
<dbReference type="GO" id="GO:0016747">
    <property type="term" value="F:acyltransferase activity, transferring groups other than amino-acyl groups"/>
    <property type="evidence" value="ECO:0007669"/>
    <property type="project" value="InterPro"/>
</dbReference>
<dbReference type="PANTHER" id="PTHR13774">
    <property type="entry name" value="PHENAZINE BIOSYNTHESIS PROTEIN"/>
    <property type="match status" value="1"/>
</dbReference>
<accession>A0A7S3PM03</accession>
<evidence type="ECO:0000259" key="3">
    <source>
        <dbReference type="PROSITE" id="PS51186"/>
    </source>
</evidence>
<dbReference type="Pfam" id="PF02567">
    <property type="entry name" value="PhzC-PhzF"/>
    <property type="match status" value="1"/>
</dbReference>
<dbReference type="InterPro" id="IPR016181">
    <property type="entry name" value="Acyl_CoA_acyltransferase"/>
</dbReference>
<dbReference type="SUPFAM" id="SSF55729">
    <property type="entry name" value="Acyl-CoA N-acyltransferases (Nat)"/>
    <property type="match status" value="1"/>
</dbReference>
<dbReference type="Gene3D" id="3.40.630.30">
    <property type="match status" value="1"/>
</dbReference>
<proteinExistence type="inferred from homology"/>
<evidence type="ECO:0000313" key="4">
    <source>
        <dbReference type="EMBL" id="CAE0443737.1"/>
    </source>
</evidence>
<dbReference type="CDD" id="cd04301">
    <property type="entry name" value="NAT_SF"/>
    <property type="match status" value="1"/>
</dbReference>
<dbReference type="GO" id="GO:0016853">
    <property type="term" value="F:isomerase activity"/>
    <property type="evidence" value="ECO:0007669"/>
    <property type="project" value="UniProtKB-KW"/>
</dbReference>
<dbReference type="Pfam" id="PF13673">
    <property type="entry name" value="Acetyltransf_10"/>
    <property type="match status" value="1"/>
</dbReference>
<gene>
    <name evidence="4" type="ORF">ASTO00021_LOCUS13795</name>
</gene>
<dbReference type="GO" id="GO:0005737">
    <property type="term" value="C:cytoplasm"/>
    <property type="evidence" value="ECO:0007669"/>
    <property type="project" value="TreeGrafter"/>
</dbReference>
<dbReference type="PANTHER" id="PTHR13774:SF17">
    <property type="entry name" value="PHENAZINE BIOSYNTHESIS-LIKE DOMAIN-CONTAINING PROTEIN"/>
    <property type="match status" value="1"/>
</dbReference>
<dbReference type="SUPFAM" id="SSF54506">
    <property type="entry name" value="Diaminopimelate epimerase-like"/>
    <property type="match status" value="1"/>
</dbReference>
<feature type="domain" description="N-acetyltransferase" evidence="3">
    <location>
        <begin position="9"/>
        <end position="167"/>
    </location>
</feature>
<comment type="similarity">
    <text evidence="1">Belongs to the PhzF family.</text>
</comment>
<reference evidence="4" key="1">
    <citation type="submission" date="2021-01" db="EMBL/GenBank/DDBJ databases">
        <authorList>
            <person name="Corre E."/>
            <person name="Pelletier E."/>
            <person name="Niang G."/>
            <person name="Scheremetjew M."/>
            <person name="Finn R."/>
            <person name="Kale V."/>
            <person name="Holt S."/>
            <person name="Cochrane G."/>
            <person name="Meng A."/>
            <person name="Brown T."/>
            <person name="Cohen L."/>
        </authorList>
    </citation>
    <scope>NUCLEOTIDE SEQUENCE</scope>
    <source>
        <strain evidence="4">GSBS06</strain>
    </source>
</reference>
<protein>
    <recommendedName>
        <fullName evidence="3">N-acetyltransferase domain-containing protein</fullName>
    </recommendedName>
</protein>